<dbReference type="PROSITE" id="PS01112">
    <property type="entry name" value="RNA_POL_N_8KD"/>
    <property type="match status" value="1"/>
</dbReference>
<gene>
    <name evidence="7" type="primary">rpo10</name>
    <name evidence="7" type="synonym">rpoN</name>
    <name evidence="9" type="ORF">GCM10007116_20420</name>
    <name evidence="8" type="ORF">HS1genome_2309</name>
</gene>
<feature type="binding site" evidence="7">
    <location>
        <position position="49"/>
    </location>
    <ligand>
        <name>Zn(2+)</name>
        <dbReference type="ChEBI" id="CHEBI:29105"/>
    </ligand>
</feature>
<comment type="similarity">
    <text evidence="7">Belongs to the archaeal Rpo10/eukaryotic RPB10 RNA polymerase subunit family.</text>
</comment>
<dbReference type="PIRSF" id="PIRSF005653">
    <property type="entry name" value="RNA_pol_N/8_sub"/>
    <property type="match status" value="1"/>
</dbReference>
<dbReference type="EC" id="2.7.7.6" evidence="7"/>
<evidence type="ECO:0000313" key="9">
    <source>
        <dbReference type="EMBL" id="GGU03390.1"/>
    </source>
</evidence>
<keyword evidence="2 7" id="KW-0808">Transferase</keyword>
<evidence type="ECO:0000256" key="2">
    <source>
        <dbReference type="ARBA" id="ARBA00022679"/>
    </source>
</evidence>
<evidence type="ECO:0000256" key="1">
    <source>
        <dbReference type="ARBA" id="ARBA00022478"/>
    </source>
</evidence>
<feature type="binding site" evidence="7">
    <location>
        <position position="11"/>
    </location>
    <ligand>
        <name>Zn(2+)</name>
        <dbReference type="ChEBI" id="CHEBI:29105"/>
    </ligand>
</feature>
<dbReference type="EMBL" id="AP018553">
    <property type="protein sequence ID" value="BBD73920.1"/>
    <property type="molecule type" value="Genomic_DNA"/>
</dbReference>
<evidence type="ECO:0000256" key="5">
    <source>
        <dbReference type="ARBA" id="ARBA00022833"/>
    </source>
</evidence>
<dbReference type="SUPFAM" id="SSF46924">
    <property type="entry name" value="RNA polymerase subunit RPB10"/>
    <property type="match status" value="1"/>
</dbReference>
<dbReference type="KEGG" id="sacd:HS1genome_2309"/>
<accession>A0A348B6W8</accession>
<organism evidence="8 10">
    <name type="scientific">Sulfodiicoccus acidiphilus</name>
    <dbReference type="NCBI Taxonomy" id="1670455"/>
    <lineage>
        <taxon>Archaea</taxon>
        <taxon>Thermoproteota</taxon>
        <taxon>Thermoprotei</taxon>
        <taxon>Sulfolobales</taxon>
        <taxon>Sulfolobaceae</taxon>
        <taxon>Sulfodiicoccus</taxon>
    </lineage>
</organism>
<feature type="binding site" evidence="7">
    <location>
        <position position="14"/>
    </location>
    <ligand>
        <name>Zn(2+)</name>
        <dbReference type="ChEBI" id="CHEBI:29105"/>
    </ligand>
</feature>
<comment type="catalytic activity">
    <reaction evidence="7">
        <text>RNA(n) + a ribonucleoside 5'-triphosphate = RNA(n+1) + diphosphate</text>
        <dbReference type="Rhea" id="RHEA:21248"/>
        <dbReference type="Rhea" id="RHEA-COMP:14527"/>
        <dbReference type="Rhea" id="RHEA-COMP:17342"/>
        <dbReference type="ChEBI" id="CHEBI:33019"/>
        <dbReference type="ChEBI" id="CHEBI:61557"/>
        <dbReference type="ChEBI" id="CHEBI:140395"/>
        <dbReference type="EC" id="2.7.7.6"/>
    </reaction>
</comment>
<dbReference type="GO" id="GO:0003677">
    <property type="term" value="F:DNA binding"/>
    <property type="evidence" value="ECO:0007669"/>
    <property type="project" value="InterPro"/>
</dbReference>
<comment type="subcellular location">
    <subcellularLocation>
        <location evidence="7">Cytoplasm</location>
    </subcellularLocation>
</comment>
<dbReference type="PANTHER" id="PTHR23431">
    <property type="entry name" value="DNA-DIRECTED RNA POLYMERASES I, II, AND III SUBUNIT RPABC5 FAMILY MEMBER"/>
    <property type="match status" value="1"/>
</dbReference>
<dbReference type="InterPro" id="IPR000268">
    <property type="entry name" value="RPABC5/Rpb10"/>
</dbReference>
<dbReference type="InterPro" id="IPR020789">
    <property type="entry name" value="RNA_pol_suN_Zn-BS"/>
</dbReference>
<dbReference type="Proteomes" id="UP000276741">
    <property type="component" value="Chromosome"/>
</dbReference>
<dbReference type="GO" id="GO:0005737">
    <property type="term" value="C:cytoplasm"/>
    <property type="evidence" value="ECO:0007669"/>
    <property type="project" value="UniProtKB-SubCell"/>
</dbReference>
<evidence type="ECO:0000256" key="4">
    <source>
        <dbReference type="ARBA" id="ARBA00022723"/>
    </source>
</evidence>
<dbReference type="PANTHER" id="PTHR23431:SF3">
    <property type="entry name" value="DNA-DIRECTED RNA POLYMERASES I, II, AND III SUBUNIT RPABC5"/>
    <property type="match status" value="1"/>
</dbReference>
<dbReference type="HAMAP" id="MF_00250">
    <property type="entry name" value="RNApol_arch_Rpo10"/>
    <property type="match status" value="1"/>
</dbReference>
<dbReference type="Pfam" id="PF01194">
    <property type="entry name" value="RNA_pol_N"/>
    <property type="match status" value="1"/>
</dbReference>
<keyword evidence="3 7" id="KW-0548">Nucleotidyltransferase</keyword>
<evidence type="ECO:0000256" key="7">
    <source>
        <dbReference type="HAMAP-Rule" id="MF_00250"/>
    </source>
</evidence>
<keyword evidence="4 7" id="KW-0479">Metal-binding</keyword>
<protein>
    <recommendedName>
        <fullName evidence="7">DNA-directed RNA polymerase subunit Rpo10</fullName>
        <ecNumber evidence="7">2.7.7.6</ecNumber>
    </recommendedName>
    <alternativeName>
        <fullName evidence="7">DNA-directed RNA polymerase subunit N</fullName>
    </alternativeName>
</protein>
<dbReference type="Proteomes" id="UP000616143">
    <property type="component" value="Unassembled WGS sequence"/>
</dbReference>
<dbReference type="FunFam" id="1.10.10.60:FF:000024">
    <property type="entry name" value="DNA-directed RNA polymerases I, II, and III subunit"/>
    <property type="match status" value="1"/>
</dbReference>
<evidence type="ECO:0000313" key="10">
    <source>
        <dbReference type="Proteomes" id="UP000276741"/>
    </source>
</evidence>
<proteinExistence type="inferred from homology"/>
<keyword evidence="7" id="KW-0963">Cytoplasm</keyword>
<feature type="binding site" evidence="7">
    <location>
        <position position="48"/>
    </location>
    <ligand>
        <name>Zn(2+)</name>
        <dbReference type="ChEBI" id="CHEBI:29105"/>
    </ligand>
</feature>
<evidence type="ECO:0000256" key="6">
    <source>
        <dbReference type="ARBA" id="ARBA00023163"/>
    </source>
</evidence>
<keyword evidence="6 7" id="KW-0804">Transcription</keyword>
<keyword evidence="10" id="KW-1185">Reference proteome</keyword>
<dbReference type="GO" id="GO:0006351">
    <property type="term" value="P:DNA-templated transcription"/>
    <property type="evidence" value="ECO:0007669"/>
    <property type="project" value="UniProtKB-UniRule"/>
</dbReference>
<comment type="cofactor">
    <cofactor evidence="7">
        <name>Zn(2+)</name>
        <dbReference type="ChEBI" id="CHEBI:29105"/>
    </cofactor>
    <text evidence="7">Binds 1 zinc ion.</text>
</comment>
<dbReference type="NCBIfam" id="NF003089">
    <property type="entry name" value="PRK04016.1"/>
    <property type="match status" value="1"/>
</dbReference>
<dbReference type="AlphaFoldDB" id="A0A348B6W8"/>
<comment type="function">
    <text evidence="7">DNA-dependent RNA polymerase (RNAP) catalyzes the transcription of DNA into RNA using the four ribonucleoside triphosphates as substrates.</text>
</comment>
<comment type="subunit">
    <text evidence="7">Part of the RNA polymerase complex.</text>
</comment>
<keyword evidence="1 7" id="KW-0240">DNA-directed RNA polymerase</keyword>
<reference evidence="10" key="2">
    <citation type="submission" date="2018-04" db="EMBL/GenBank/DDBJ databases">
        <title>Complete genome sequence of Sulfodiicoccus acidiphilus strain HS-1.</title>
        <authorList>
            <person name="Sakai H.D."/>
            <person name="Kurosawa N."/>
        </authorList>
    </citation>
    <scope>NUCLEOTIDE SEQUENCE [LARGE SCALE GENOMIC DNA]</scope>
    <source>
        <strain evidence="10">HS-1</strain>
    </source>
</reference>
<dbReference type="GO" id="GO:0008270">
    <property type="term" value="F:zinc ion binding"/>
    <property type="evidence" value="ECO:0007669"/>
    <property type="project" value="UniProtKB-UniRule"/>
</dbReference>
<reference evidence="9" key="4">
    <citation type="submission" date="2020-09" db="EMBL/GenBank/DDBJ databases">
        <authorList>
            <person name="Sun Q."/>
            <person name="Ohkuma M."/>
        </authorList>
    </citation>
    <scope>NUCLEOTIDE SEQUENCE</scope>
    <source>
        <strain evidence="9">JCM 31740</strain>
    </source>
</reference>
<keyword evidence="5 7" id="KW-0862">Zinc</keyword>
<dbReference type="InterPro" id="IPR023580">
    <property type="entry name" value="RNA_pol_su_RPB10"/>
</dbReference>
<evidence type="ECO:0000313" key="8">
    <source>
        <dbReference type="EMBL" id="BBD73920.1"/>
    </source>
</evidence>
<dbReference type="GO" id="GO:0000428">
    <property type="term" value="C:DNA-directed RNA polymerase complex"/>
    <property type="evidence" value="ECO:0007669"/>
    <property type="project" value="UniProtKB-KW"/>
</dbReference>
<reference evidence="8" key="3">
    <citation type="journal article" date="2019" name="BMC Res. Notes">
        <title>Complete genome sequence of the Sulfodiicoccus acidiphilus strain HS-1T, the first crenarchaeon that lacks polB3, isolated from an acidic hot spring in Ohwaku-dani, Hakone, Japan.</title>
        <authorList>
            <person name="Sakai H.D."/>
            <person name="Kurosawa N."/>
        </authorList>
    </citation>
    <scope>NUCLEOTIDE SEQUENCE</scope>
    <source>
        <strain evidence="8">HS-1</strain>
    </source>
</reference>
<dbReference type="GO" id="GO:0003899">
    <property type="term" value="F:DNA-directed RNA polymerase activity"/>
    <property type="evidence" value="ECO:0007669"/>
    <property type="project" value="UniProtKB-UniRule"/>
</dbReference>
<reference evidence="9" key="1">
    <citation type="journal article" date="2014" name="Int. J. Syst. Evol. Microbiol.">
        <title>Complete genome sequence of Corynebacterium casei LMG S-19264T (=DSM 44701T), isolated from a smear-ripened cheese.</title>
        <authorList>
            <consortium name="US DOE Joint Genome Institute (JGI-PGF)"/>
            <person name="Walter F."/>
            <person name="Albersmeier A."/>
            <person name="Kalinowski J."/>
            <person name="Ruckert C."/>
        </authorList>
    </citation>
    <scope>NUCLEOTIDE SEQUENCE</scope>
    <source>
        <strain evidence="9">JCM 31740</strain>
    </source>
</reference>
<evidence type="ECO:0000256" key="3">
    <source>
        <dbReference type="ARBA" id="ARBA00022695"/>
    </source>
</evidence>
<sequence length="70" mass="7895">MNYGMIVPVRCFTCGAVVGDKWEAFEAKVEVGVPPGEALDELGVKRLCCRRMLLSYVDIIHELVHYTRPI</sequence>
<name>A0A348B6W8_9CREN</name>
<dbReference type="EMBL" id="BMQS01000025">
    <property type="protein sequence ID" value="GGU03390.1"/>
    <property type="molecule type" value="Genomic_DNA"/>
</dbReference>
<dbReference type="Gene3D" id="1.10.10.60">
    <property type="entry name" value="Homeodomain-like"/>
    <property type="match status" value="1"/>
</dbReference>